<gene>
    <name evidence="1" type="ORF">ACFPJ4_04750</name>
</gene>
<keyword evidence="2" id="KW-1185">Reference proteome</keyword>
<dbReference type="EMBL" id="JBHSMG010000001">
    <property type="protein sequence ID" value="MFC5501549.1"/>
    <property type="molecule type" value="Genomic_DNA"/>
</dbReference>
<organism evidence="1 2">
    <name type="scientific">Lysinimonas soli</name>
    <dbReference type="NCBI Taxonomy" id="1074233"/>
    <lineage>
        <taxon>Bacteria</taxon>
        <taxon>Bacillati</taxon>
        <taxon>Actinomycetota</taxon>
        <taxon>Actinomycetes</taxon>
        <taxon>Micrococcales</taxon>
        <taxon>Microbacteriaceae</taxon>
        <taxon>Lysinimonas</taxon>
    </lineage>
</organism>
<comment type="caution">
    <text evidence="1">The sequence shown here is derived from an EMBL/GenBank/DDBJ whole genome shotgun (WGS) entry which is preliminary data.</text>
</comment>
<proteinExistence type="predicted"/>
<name>A0ABW0NRR1_9MICO</name>
<evidence type="ECO:0000313" key="1">
    <source>
        <dbReference type="EMBL" id="MFC5501549.1"/>
    </source>
</evidence>
<evidence type="ECO:0000313" key="2">
    <source>
        <dbReference type="Proteomes" id="UP001596039"/>
    </source>
</evidence>
<dbReference type="Proteomes" id="UP001596039">
    <property type="component" value="Unassembled WGS sequence"/>
</dbReference>
<sequence length="134" mass="14584">MELTEQLRQQTILAVIRASARVEREAQGPDRRRVFRNTRYLLAAAVALGVSRSLIAAELGVRAETVRTRAGLHGPISTTDFAELTGLPLARIHSWTLPSSPEDPASHTATHLLKALLHDTATHQPEATEPAPGR</sequence>
<accession>A0ABW0NRR1</accession>
<dbReference type="RefSeq" id="WP_386739133.1">
    <property type="nucleotide sequence ID" value="NZ_JBHSMG010000001.1"/>
</dbReference>
<evidence type="ECO:0008006" key="3">
    <source>
        <dbReference type="Google" id="ProtNLM"/>
    </source>
</evidence>
<reference evidence="2" key="1">
    <citation type="journal article" date="2019" name="Int. J. Syst. Evol. Microbiol.">
        <title>The Global Catalogue of Microorganisms (GCM) 10K type strain sequencing project: providing services to taxonomists for standard genome sequencing and annotation.</title>
        <authorList>
            <consortium name="The Broad Institute Genomics Platform"/>
            <consortium name="The Broad Institute Genome Sequencing Center for Infectious Disease"/>
            <person name="Wu L."/>
            <person name="Ma J."/>
        </authorList>
    </citation>
    <scope>NUCLEOTIDE SEQUENCE [LARGE SCALE GENOMIC DNA]</scope>
    <source>
        <strain evidence="2">CGMCC 4.6997</strain>
    </source>
</reference>
<protein>
    <recommendedName>
        <fullName evidence="3">Helix-turn-helix domain-containing protein</fullName>
    </recommendedName>
</protein>